<sequence>MKILISFLLLLCCISTCFSSPPVSINSEPSFGRNLLQAKKACPISFEIMNYTIITSRCKAPQYPPTPCCDAFKEFACPYAADLNDLSNDCSSKMFGYINTYGNYSEGLFANLCRDDKIGLICPASPPTNVIGADSNNSPNIHGSSLLMLTVGFLILFMLI</sequence>
<dbReference type="Gramene" id="mRNA:HanXRQr2_Chr11g0482391">
    <property type="protein sequence ID" value="mRNA:HanXRQr2_Chr11g0482391"/>
    <property type="gene ID" value="HanXRQr2_Chr11g0482391"/>
</dbReference>
<protein>
    <submittedName>
        <fullName evidence="3">GPI-anchored protein LORELEI</fullName>
    </submittedName>
</protein>
<dbReference type="OrthoDB" id="585255at2759"/>
<dbReference type="EMBL" id="CM007900">
    <property type="protein sequence ID" value="OTG07884.1"/>
    <property type="molecule type" value="Genomic_DNA"/>
</dbReference>
<proteinExistence type="predicted"/>
<keyword evidence="5" id="KW-1185">Reference proteome</keyword>
<evidence type="ECO:0000256" key="1">
    <source>
        <dbReference type="SAM" id="SignalP"/>
    </source>
</evidence>
<evidence type="ECO:0000313" key="4">
    <source>
        <dbReference type="EMBL" id="OTG07884.1"/>
    </source>
</evidence>
<reference evidence="3" key="3">
    <citation type="submission" date="2020-06" db="EMBL/GenBank/DDBJ databases">
        <title>Helianthus annuus Genome sequencing and assembly Release 2.</title>
        <authorList>
            <person name="Gouzy J."/>
            <person name="Langlade N."/>
            <person name="Munos S."/>
        </authorList>
    </citation>
    <scope>NUCLEOTIDE SEQUENCE</scope>
    <source>
        <tissue evidence="3">Leaves</tissue>
    </source>
</reference>
<name>A0A251TAF1_HELAN</name>
<dbReference type="Pfam" id="PF26578">
    <property type="entry name" value="LLG1"/>
    <property type="match status" value="1"/>
</dbReference>
<reference evidence="4" key="2">
    <citation type="submission" date="2017-02" db="EMBL/GenBank/DDBJ databases">
        <title>Sunflower complete genome.</title>
        <authorList>
            <person name="Langlade N."/>
            <person name="Munos S."/>
        </authorList>
    </citation>
    <scope>NUCLEOTIDE SEQUENCE [LARGE SCALE GENOMIC DNA]</scope>
    <source>
        <tissue evidence="4">Leaves</tissue>
    </source>
</reference>
<dbReference type="PANTHER" id="PTHR31533:SF2">
    <property type="entry name" value="GPI-ANCHORED PROTEIN LLG1"/>
    <property type="match status" value="1"/>
</dbReference>
<evidence type="ECO:0000313" key="3">
    <source>
        <dbReference type="EMBL" id="KAF5781341.1"/>
    </source>
</evidence>
<dbReference type="InterPro" id="IPR058888">
    <property type="entry name" value="LLG1-like"/>
</dbReference>
<dbReference type="FunCoup" id="A0A251TAF1">
    <property type="interactions" value="1822"/>
</dbReference>
<reference evidence="3 5" key="1">
    <citation type="journal article" date="2017" name="Nature">
        <title>The sunflower genome provides insights into oil metabolism, flowering and Asterid evolution.</title>
        <authorList>
            <person name="Badouin H."/>
            <person name="Gouzy J."/>
            <person name="Grassa C.J."/>
            <person name="Murat F."/>
            <person name="Staton S.E."/>
            <person name="Cottret L."/>
            <person name="Lelandais-Briere C."/>
            <person name="Owens G.L."/>
            <person name="Carrere S."/>
            <person name="Mayjonade B."/>
            <person name="Legrand L."/>
            <person name="Gill N."/>
            <person name="Kane N.C."/>
            <person name="Bowers J.E."/>
            <person name="Hubner S."/>
            <person name="Bellec A."/>
            <person name="Berard A."/>
            <person name="Berges H."/>
            <person name="Blanchet N."/>
            <person name="Boniface M.C."/>
            <person name="Brunel D."/>
            <person name="Catrice O."/>
            <person name="Chaidir N."/>
            <person name="Claudel C."/>
            <person name="Donnadieu C."/>
            <person name="Faraut T."/>
            <person name="Fievet G."/>
            <person name="Helmstetter N."/>
            <person name="King M."/>
            <person name="Knapp S.J."/>
            <person name="Lai Z."/>
            <person name="Le Paslier M.C."/>
            <person name="Lippi Y."/>
            <person name="Lorenzon L."/>
            <person name="Mandel J.R."/>
            <person name="Marage G."/>
            <person name="Marchand G."/>
            <person name="Marquand E."/>
            <person name="Bret-Mestries E."/>
            <person name="Morien E."/>
            <person name="Nambeesan S."/>
            <person name="Nguyen T."/>
            <person name="Pegot-Espagnet P."/>
            <person name="Pouilly N."/>
            <person name="Raftis F."/>
            <person name="Sallet E."/>
            <person name="Schiex T."/>
            <person name="Thomas J."/>
            <person name="Vandecasteele C."/>
            <person name="Vares D."/>
            <person name="Vear F."/>
            <person name="Vautrin S."/>
            <person name="Crespi M."/>
            <person name="Mangin B."/>
            <person name="Burke J.M."/>
            <person name="Salse J."/>
            <person name="Munos S."/>
            <person name="Vincourt P."/>
            <person name="Rieseberg L.H."/>
            <person name="Langlade N.B."/>
        </authorList>
    </citation>
    <scope>NUCLEOTIDE SEQUENCE [LARGE SCALE GENOMIC DNA]</scope>
    <source>
        <strain evidence="5">cv. SF193</strain>
        <tissue evidence="3">Leaves</tissue>
    </source>
</reference>
<dbReference type="EMBL" id="MNCJ02000326">
    <property type="protein sequence ID" value="KAF5781341.1"/>
    <property type="molecule type" value="Genomic_DNA"/>
</dbReference>
<evidence type="ECO:0000259" key="2">
    <source>
        <dbReference type="Pfam" id="PF26578"/>
    </source>
</evidence>
<gene>
    <name evidence="4" type="ORF">HannXRQ_Chr11g0335501</name>
    <name evidence="3" type="ORF">HanXRQr2_Chr11g0482391</name>
</gene>
<feature type="domain" description="GPI-anchored protein LLG1-like" evidence="2">
    <location>
        <begin position="45"/>
        <end position="120"/>
    </location>
</feature>
<dbReference type="AlphaFoldDB" id="A0A251TAF1"/>
<evidence type="ECO:0000313" key="5">
    <source>
        <dbReference type="Proteomes" id="UP000215914"/>
    </source>
</evidence>
<feature type="signal peptide" evidence="1">
    <location>
        <begin position="1"/>
        <end position="19"/>
    </location>
</feature>
<dbReference type="Proteomes" id="UP000215914">
    <property type="component" value="Chromosome 11"/>
</dbReference>
<dbReference type="InterPro" id="IPR039307">
    <property type="entry name" value="LORELEI-like"/>
</dbReference>
<keyword evidence="1" id="KW-0732">Signal</keyword>
<dbReference type="OMA" id="LHIIMAS"/>
<organism evidence="4 5">
    <name type="scientific">Helianthus annuus</name>
    <name type="common">Common sunflower</name>
    <dbReference type="NCBI Taxonomy" id="4232"/>
    <lineage>
        <taxon>Eukaryota</taxon>
        <taxon>Viridiplantae</taxon>
        <taxon>Streptophyta</taxon>
        <taxon>Embryophyta</taxon>
        <taxon>Tracheophyta</taxon>
        <taxon>Spermatophyta</taxon>
        <taxon>Magnoliopsida</taxon>
        <taxon>eudicotyledons</taxon>
        <taxon>Gunneridae</taxon>
        <taxon>Pentapetalae</taxon>
        <taxon>asterids</taxon>
        <taxon>campanulids</taxon>
        <taxon>Asterales</taxon>
        <taxon>Asteraceae</taxon>
        <taxon>Asteroideae</taxon>
        <taxon>Heliantheae alliance</taxon>
        <taxon>Heliantheae</taxon>
        <taxon>Helianthus</taxon>
    </lineage>
</organism>
<accession>A0A251TAF1</accession>
<feature type="chain" id="PRO_5013395442" evidence="1">
    <location>
        <begin position="20"/>
        <end position="160"/>
    </location>
</feature>
<dbReference type="PANTHER" id="PTHR31533">
    <property type="entry name" value="GPI-ANCHORED PROTEIN LLG1-RELATED-RELATED"/>
    <property type="match status" value="1"/>
</dbReference>
<dbReference type="InParanoid" id="A0A251TAF1"/>